<name>A0A1M6IKT1_MALRU</name>
<organism evidence="1 2">
    <name type="scientific">Malonomonas rubra DSM 5091</name>
    <dbReference type="NCBI Taxonomy" id="1122189"/>
    <lineage>
        <taxon>Bacteria</taxon>
        <taxon>Pseudomonadati</taxon>
        <taxon>Thermodesulfobacteriota</taxon>
        <taxon>Desulfuromonadia</taxon>
        <taxon>Desulfuromonadales</taxon>
        <taxon>Geopsychrobacteraceae</taxon>
        <taxon>Malonomonas</taxon>
    </lineage>
</organism>
<dbReference type="Proteomes" id="UP000184171">
    <property type="component" value="Unassembled WGS sequence"/>
</dbReference>
<dbReference type="Pfam" id="PF07963">
    <property type="entry name" value="N_methyl"/>
    <property type="match status" value="1"/>
</dbReference>
<dbReference type="InterPro" id="IPR045584">
    <property type="entry name" value="Pilin-like"/>
</dbReference>
<dbReference type="EMBL" id="FQZT01000007">
    <property type="protein sequence ID" value="SHJ35096.1"/>
    <property type="molecule type" value="Genomic_DNA"/>
</dbReference>
<gene>
    <name evidence="1" type="ORF">SAMN02745165_02150</name>
</gene>
<dbReference type="STRING" id="1122189.SAMN02745165_02150"/>
<reference evidence="1 2" key="1">
    <citation type="submission" date="2016-11" db="EMBL/GenBank/DDBJ databases">
        <authorList>
            <person name="Jaros S."/>
            <person name="Januszkiewicz K."/>
            <person name="Wedrychowicz H."/>
        </authorList>
    </citation>
    <scope>NUCLEOTIDE SEQUENCE [LARGE SCALE GENOMIC DNA]</scope>
    <source>
        <strain evidence="1 2">DSM 5091</strain>
    </source>
</reference>
<accession>A0A1M6IKT1</accession>
<dbReference type="InterPro" id="IPR012902">
    <property type="entry name" value="N_methyl_site"/>
</dbReference>
<proteinExistence type="predicted"/>
<evidence type="ECO:0000313" key="1">
    <source>
        <dbReference type="EMBL" id="SHJ35096.1"/>
    </source>
</evidence>
<dbReference type="Gene3D" id="3.30.700.10">
    <property type="entry name" value="Glycoprotein, Type 4 Pilin"/>
    <property type="match status" value="1"/>
</dbReference>
<dbReference type="SUPFAM" id="SSF54523">
    <property type="entry name" value="Pili subunits"/>
    <property type="match status" value="1"/>
</dbReference>
<protein>
    <submittedName>
        <fullName evidence="1">Prepilin-type N-terminal cleavage/methylation domain-containing protein</fullName>
    </submittedName>
</protein>
<keyword evidence="2" id="KW-1185">Reference proteome</keyword>
<dbReference type="RefSeq" id="WP_072908733.1">
    <property type="nucleotide sequence ID" value="NZ_FQZT01000007.1"/>
</dbReference>
<dbReference type="OrthoDB" id="5405410at2"/>
<dbReference type="AlphaFoldDB" id="A0A1M6IKT1"/>
<dbReference type="NCBIfam" id="TIGR02532">
    <property type="entry name" value="IV_pilin_GFxxxE"/>
    <property type="match status" value="1"/>
</dbReference>
<sequence>MLTDNKGFTLMELVVAVAILAILAGLSLPPLMQWLSRADYREVSQQVLQALRLGQSQSAARNREYRVVFDLNDDDATVCYQVLEGNRASNSTSFSTVVMTGEDSSLPATVVLRGNANCLGTADITFDFNPDGTSSAGVICIMDSHLLATGDEKFKVRIDNQNTGKAIIE</sequence>
<evidence type="ECO:0000313" key="2">
    <source>
        <dbReference type="Proteomes" id="UP000184171"/>
    </source>
</evidence>